<dbReference type="PANTHER" id="PTHR21308:SF8">
    <property type="entry name" value="PHYTANOYL-COA DIOXYGENASE FAMILY PROTEIN (AFU_ORTHOLOGUE AFUA_2G09620)"/>
    <property type="match status" value="1"/>
</dbReference>
<name>A0A427Y7N1_9TREE</name>
<evidence type="ECO:0000313" key="1">
    <source>
        <dbReference type="EMBL" id="RSH87066.1"/>
    </source>
</evidence>
<dbReference type="SUPFAM" id="SSF51197">
    <property type="entry name" value="Clavaminate synthase-like"/>
    <property type="match status" value="1"/>
</dbReference>
<gene>
    <name evidence="1" type="ORF">EHS25_003555</name>
</gene>
<protein>
    <recommendedName>
        <fullName evidence="3">Phytanoyl-CoA dioxygenase</fullName>
    </recommendedName>
</protein>
<proteinExistence type="predicted"/>
<dbReference type="Gene3D" id="2.60.120.620">
    <property type="entry name" value="q2cbj1_9rhob like domain"/>
    <property type="match status" value="1"/>
</dbReference>
<dbReference type="InterPro" id="IPR047128">
    <property type="entry name" value="PhyH"/>
</dbReference>
<evidence type="ECO:0008006" key="3">
    <source>
        <dbReference type="Google" id="ProtNLM"/>
    </source>
</evidence>
<dbReference type="OrthoDB" id="187894at2759"/>
<accession>A0A427Y7N1</accession>
<organism evidence="1 2">
    <name type="scientific">Saitozyma podzolica</name>
    <dbReference type="NCBI Taxonomy" id="1890683"/>
    <lineage>
        <taxon>Eukaryota</taxon>
        <taxon>Fungi</taxon>
        <taxon>Dikarya</taxon>
        <taxon>Basidiomycota</taxon>
        <taxon>Agaricomycotina</taxon>
        <taxon>Tremellomycetes</taxon>
        <taxon>Tremellales</taxon>
        <taxon>Trimorphomycetaceae</taxon>
        <taxon>Saitozyma</taxon>
    </lineage>
</organism>
<dbReference type="PANTHER" id="PTHR21308">
    <property type="entry name" value="PHYTANOYL-COA ALPHA-HYDROXYLASE"/>
    <property type="match status" value="1"/>
</dbReference>
<sequence>MLSRCRAAASSLAPSRSSCRSVHYVAPGGTNPPPVRVQRASRLRGRFDKGDIELFKEICGQTTDPSRYPLASSVAKNVVVYDGNTIRKSLAASSRGETRDEFMAEFHDCLLQGPGVFAIKGCMPDHSVLDRANAAFRTIIDRERRESGVKGDHFAPAGNNERVWNSFQKHAVEDPQGFVDYYANEVLDTVFEAWLGPGYRVTAQTNIVKPGGRAQQPHRDYHLGFQSEDVASRFPIVSQIASQLLTLQAAVAHTDMPLISGPTQLLPFSQHFDYGYTAYRHPEFIDVFRSSMVQLELAKGDAVFFNPALFHAAGDNDSTDFDRWANLFQVSACWGKPMESVDATAVLRAVWPHVQNLAKKSGHDAPGVQALLKAICDGYSFPTNLDKDPPPPDGHCPPTQLDRAFRALESDKTTAQLEEVLERYEQMRLP</sequence>
<dbReference type="GO" id="GO:0001561">
    <property type="term" value="P:fatty acid alpha-oxidation"/>
    <property type="evidence" value="ECO:0007669"/>
    <property type="project" value="InterPro"/>
</dbReference>
<dbReference type="STRING" id="1890683.A0A427Y7N1"/>
<dbReference type="Pfam" id="PF05721">
    <property type="entry name" value="PhyH"/>
    <property type="match status" value="1"/>
</dbReference>
<dbReference type="AlphaFoldDB" id="A0A427Y7N1"/>
<reference evidence="1 2" key="1">
    <citation type="submission" date="2018-11" db="EMBL/GenBank/DDBJ databases">
        <title>Genome sequence of Saitozyma podzolica DSM 27192.</title>
        <authorList>
            <person name="Aliyu H."/>
            <person name="Gorte O."/>
            <person name="Ochsenreither K."/>
        </authorList>
    </citation>
    <scope>NUCLEOTIDE SEQUENCE [LARGE SCALE GENOMIC DNA]</scope>
    <source>
        <strain evidence="1 2">DSM 27192</strain>
    </source>
</reference>
<dbReference type="InterPro" id="IPR008775">
    <property type="entry name" value="Phytyl_CoA_dOase-like"/>
</dbReference>
<keyword evidence="2" id="KW-1185">Reference proteome</keyword>
<evidence type="ECO:0000313" key="2">
    <source>
        <dbReference type="Proteomes" id="UP000279259"/>
    </source>
</evidence>
<comment type="caution">
    <text evidence="1">The sequence shown here is derived from an EMBL/GenBank/DDBJ whole genome shotgun (WGS) entry which is preliminary data.</text>
</comment>
<dbReference type="GO" id="GO:0048244">
    <property type="term" value="F:phytanoyl-CoA dioxygenase activity"/>
    <property type="evidence" value="ECO:0007669"/>
    <property type="project" value="InterPro"/>
</dbReference>
<dbReference type="Proteomes" id="UP000279259">
    <property type="component" value="Unassembled WGS sequence"/>
</dbReference>
<dbReference type="EMBL" id="RSCD01000018">
    <property type="protein sequence ID" value="RSH87066.1"/>
    <property type="molecule type" value="Genomic_DNA"/>
</dbReference>